<evidence type="ECO:0000313" key="1">
    <source>
        <dbReference type="EMBL" id="PWA33926.1"/>
    </source>
</evidence>
<sequence>MLLGDKSVDLRPEKSAARLGIEDVNGVKEGFLWDPDEETVVGEWDGVEGDGVFKEMLGFAVMSNNVTFVSVVRGCGEIGEFVLLGGSVLGLVVKVGFEDDVSVYNSFITVSFEVGKTRNGT</sequence>
<protein>
    <submittedName>
        <fullName evidence="1">Uncharacterized protein</fullName>
    </submittedName>
</protein>
<proteinExistence type="predicted"/>
<evidence type="ECO:0000313" key="2">
    <source>
        <dbReference type="Proteomes" id="UP000245207"/>
    </source>
</evidence>
<accession>A0A2U1KAY5</accession>
<comment type="caution">
    <text evidence="1">The sequence shown here is derived from an EMBL/GenBank/DDBJ whole genome shotgun (WGS) entry which is preliminary data.</text>
</comment>
<organism evidence="1 2">
    <name type="scientific">Artemisia annua</name>
    <name type="common">Sweet wormwood</name>
    <dbReference type="NCBI Taxonomy" id="35608"/>
    <lineage>
        <taxon>Eukaryota</taxon>
        <taxon>Viridiplantae</taxon>
        <taxon>Streptophyta</taxon>
        <taxon>Embryophyta</taxon>
        <taxon>Tracheophyta</taxon>
        <taxon>Spermatophyta</taxon>
        <taxon>Magnoliopsida</taxon>
        <taxon>eudicotyledons</taxon>
        <taxon>Gunneridae</taxon>
        <taxon>Pentapetalae</taxon>
        <taxon>asterids</taxon>
        <taxon>campanulids</taxon>
        <taxon>Asterales</taxon>
        <taxon>Asteraceae</taxon>
        <taxon>Asteroideae</taxon>
        <taxon>Anthemideae</taxon>
        <taxon>Artemisiinae</taxon>
        <taxon>Artemisia</taxon>
    </lineage>
</organism>
<dbReference type="Proteomes" id="UP000245207">
    <property type="component" value="Unassembled WGS sequence"/>
</dbReference>
<reference evidence="1 2" key="1">
    <citation type="journal article" date="2018" name="Mol. Plant">
        <title>The genome of Artemisia annua provides insight into the evolution of Asteraceae family and artemisinin biosynthesis.</title>
        <authorList>
            <person name="Shen Q."/>
            <person name="Zhang L."/>
            <person name="Liao Z."/>
            <person name="Wang S."/>
            <person name="Yan T."/>
            <person name="Shi P."/>
            <person name="Liu M."/>
            <person name="Fu X."/>
            <person name="Pan Q."/>
            <person name="Wang Y."/>
            <person name="Lv Z."/>
            <person name="Lu X."/>
            <person name="Zhang F."/>
            <person name="Jiang W."/>
            <person name="Ma Y."/>
            <person name="Chen M."/>
            <person name="Hao X."/>
            <person name="Li L."/>
            <person name="Tang Y."/>
            <person name="Lv G."/>
            <person name="Zhou Y."/>
            <person name="Sun X."/>
            <person name="Brodelius P.E."/>
            <person name="Rose J.K.C."/>
            <person name="Tang K."/>
        </authorList>
    </citation>
    <scope>NUCLEOTIDE SEQUENCE [LARGE SCALE GENOMIC DNA]</scope>
    <source>
        <strain evidence="2">cv. Huhao1</strain>
        <tissue evidence="1">Leaf</tissue>
    </source>
</reference>
<keyword evidence="2" id="KW-1185">Reference proteome</keyword>
<name>A0A2U1KAY5_ARTAN</name>
<gene>
    <name evidence="1" type="ORF">CTI12_AA622810</name>
</gene>
<dbReference type="EMBL" id="PKPP01024612">
    <property type="protein sequence ID" value="PWA33926.1"/>
    <property type="molecule type" value="Genomic_DNA"/>
</dbReference>
<dbReference type="AlphaFoldDB" id="A0A2U1KAY5"/>